<comment type="function">
    <text evidence="3">Increases viral DNA accumulation. Enhances infectivity and symptom expression.</text>
</comment>
<comment type="similarity">
    <text evidence="1 5">Belongs to the geminiviridae replication enhancer protein family.</text>
</comment>
<dbReference type="InterPro" id="IPR000657">
    <property type="entry name" value="Gemini_AL3"/>
</dbReference>
<organism evidence="6">
    <name type="scientific">Jatropha mosaic Nigeria virus</name>
    <dbReference type="NCBI Taxonomy" id="1213406"/>
    <lineage>
        <taxon>Viruses</taxon>
        <taxon>Monodnaviria</taxon>
        <taxon>Shotokuvirae</taxon>
        <taxon>Cressdnaviricota</taxon>
        <taxon>Repensiviricetes</taxon>
        <taxon>Geplafuvirales</taxon>
        <taxon>Geminiviridae</taxon>
        <taxon>Begomovirus</taxon>
        <taxon>Begomovirus jatrophanigeriaense</taxon>
    </lineage>
</organism>
<proteinExistence type="inferred from homology"/>
<comment type="subunit">
    <text evidence="4 5">Homooligomer. Interacts with the replication-associated protein (REP). Interacts with host proliferating cell nuclear antigen (PCNA). Interacts with host retinoblastoma-related protein 1 (RBR1), and may thereby deregulate the host cell cycle. Oligomerization and interaction with PCNA are necessary for optimal replication enhancement.</text>
</comment>
<reference evidence="6" key="1">
    <citation type="journal article" date="2013" name="Arch. Virol.">
        <title>Molecular identification of a new begomovirus associated with mosaic disease of Jatropha curcas L. in Nigeria.</title>
        <authorList>
            <person name="Kashina B.D."/>
            <person name="Alegbejo M.D."/>
            <person name="Banwo O.O."/>
            <person name="Nielsen S.L."/>
            <person name="Nicolaisen M."/>
        </authorList>
    </citation>
    <scope>NUCLEOTIDE SEQUENCE</scope>
    <source>
        <strain evidence="6">3</strain>
    </source>
</reference>
<protein>
    <recommendedName>
        <fullName evidence="5">Replication enhancer</fullName>
        <shortName evidence="5">REn</shortName>
    </recommendedName>
</protein>
<keyword evidence="2 5" id="KW-0945">Host-virus interaction</keyword>
<dbReference type="PRINTS" id="PR00231">
    <property type="entry name" value="GEMCOATAL3"/>
</dbReference>
<evidence type="ECO:0000256" key="2">
    <source>
        <dbReference type="ARBA" id="ARBA00022581"/>
    </source>
</evidence>
<evidence type="ECO:0000313" key="6">
    <source>
        <dbReference type="EMBL" id="AFO38442.1"/>
    </source>
</evidence>
<evidence type="ECO:0000256" key="5">
    <source>
        <dbReference type="RuleBase" id="RU363029"/>
    </source>
</evidence>
<evidence type="ECO:0000256" key="4">
    <source>
        <dbReference type="ARBA" id="ARBA00025955"/>
    </source>
</evidence>
<sequence>MDSRTGEYITAPQAGNGVFIWEINNPLYFTTTEQSVRPFNTNHDIITLQIRFNHNLRKELGLHKCYLNFRVWTTSRTRSGTFFRVFKYQVLKYLDMLGVISINNVIRSVDHVLHNVIRTCIEVQEFHDIKFKFY</sequence>
<dbReference type="EMBL" id="JX025359">
    <property type="protein sequence ID" value="AFO38442.1"/>
    <property type="molecule type" value="Genomic_DNA"/>
</dbReference>
<dbReference type="Pfam" id="PF01407">
    <property type="entry name" value="Gemini_AL3"/>
    <property type="match status" value="1"/>
</dbReference>
<accession>I7A6R5</accession>
<name>I7A6R5_9GEMI</name>
<evidence type="ECO:0000256" key="3">
    <source>
        <dbReference type="ARBA" id="ARBA00025603"/>
    </source>
</evidence>
<dbReference type="GO" id="GO:0016032">
    <property type="term" value="P:viral process"/>
    <property type="evidence" value="ECO:0007669"/>
    <property type="project" value="InterPro"/>
</dbReference>
<evidence type="ECO:0000256" key="1">
    <source>
        <dbReference type="ARBA" id="ARBA00009424"/>
    </source>
</evidence>